<evidence type="ECO:0000256" key="5">
    <source>
        <dbReference type="ARBA" id="ARBA00022989"/>
    </source>
</evidence>
<dbReference type="PANTHER" id="PTHR37461">
    <property type="entry name" value="ANTI-SIGMA-K FACTOR RSKA"/>
    <property type="match status" value="1"/>
</dbReference>
<dbReference type="KEGG" id="oih:OB2661"/>
<proteinExistence type="inferred from homology"/>
<dbReference type="InterPro" id="IPR051474">
    <property type="entry name" value="Anti-sigma-K/W_factor"/>
</dbReference>
<keyword evidence="6" id="KW-0472">Membrane</keyword>
<evidence type="ECO:0000313" key="14">
    <source>
        <dbReference type="Proteomes" id="UP000000822"/>
    </source>
</evidence>
<dbReference type="STRING" id="221109.gene:10734913"/>
<evidence type="ECO:0000256" key="8">
    <source>
        <dbReference type="ARBA" id="ARBA00024438"/>
    </source>
</evidence>
<evidence type="ECO:0000256" key="9">
    <source>
        <dbReference type="ARBA" id="ARBA00029829"/>
    </source>
</evidence>
<evidence type="ECO:0000256" key="10">
    <source>
        <dbReference type="ARBA" id="ARBA00030803"/>
    </source>
</evidence>
<dbReference type="eggNOG" id="COG5662">
    <property type="taxonomic scope" value="Bacteria"/>
</dbReference>
<comment type="subcellular location">
    <subcellularLocation>
        <location evidence="2">Cell membrane</location>
    </subcellularLocation>
    <subcellularLocation>
        <location evidence="1">Membrane</location>
        <topology evidence="1">Single-pass membrane protein</topology>
    </subcellularLocation>
</comment>
<evidence type="ECO:0000256" key="1">
    <source>
        <dbReference type="ARBA" id="ARBA00004167"/>
    </source>
</evidence>
<dbReference type="GO" id="GO:0005886">
    <property type="term" value="C:plasma membrane"/>
    <property type="evidence" value="ECO:0007669"/>
    <property type="project" value="UniProtKB-SubCell"/>
</dbReference>
<evidence type="ECO:0000256" key="4">
    <source>
        <dbReference type="ARBA" id="ARBA00022692"/>
    </source>
</evidence>
<dbReference type="Pfam" id="PF10099">
    <property type="entry name" value="RskA_C"/>
    <property type="match status" value="1"/>
</dbReference>
<dbReference type="Proteomes" id="UP000000822">
    <property type="component" value="Chromosome"/>
</dbReference>
<reference evidence="13 14" key="2">
    <citation type="journal article" date="2002" name="Nucleic Acids Res.">
        <title>Genome sequence of Oceanobacillus iheyensis isolated from the Iheya Ridge and its unexpected adaptive capabilities to extreme environments.</title>
        <authorList>
            <person name="Takami H."/>
            <person name="Takaki Y."/>
            <person name="Uchiyama I."/>
        </authorList>
    </citation>
    <scope>NUCLEOTIDE SEQUENCE [LARGE SCALE GENOMIC DNA]</scope>
    <source>
        <strain evidence="14">DSM 14371 / CIP 107618 / JCM 11309 / KCTC 3954 / HTE831</strain>
    </source>
</reference>
<dbReference type="HOGENOM" id="CLU_075802_0_0_9"/>
<evidence type="ECO:0000256" key="3">
    <source>
        <dbReference type="ARBA" id="ARBA00022475"/>
    </source>
</evidence>
<dbReference type="GO" id="GO:0016989">
    <property type="term" value="F:sigma factor antagonist activity"/>
    <property type="evidence" value="ECO:0007669"/>
    <property type="project" value="TreeGrafter"/>
</dbReference>
<protein>
    <recommendedName>
        <fullName evidence="8">Anti-sigma-W factor RsiW</fullName>
    </recommendedName>
    <alternativeName>
        <fullName evidence="10">Regulator of SigK</fullName>
    </alternativeName>
    <alternativeName>
        <fullName evidence="9">Sigma-K anti-sigma factor RskA</fullName>
    </alternativeName>
</protein>
<evidence type="ECO:0000259" key="11">
    <source>
        <dbReference type="Pfam" id="PF10099"/>
    </source>
</evidence>
<reference evidence="13 14" key="1">
    <citation type="journal article" date="2001" name="FEMS Microbiol. Lett.">
        <title>Oceanobacillus iheyensis gen. nov., sp. nov., a deep-sea extremely halotolerant and alkaliphilic species isolated from a depth of 1050 m on the Iheya Ridge.</title>
        <authorList>
            <person name="Lu J."/>
            <person name="Nogi Y."/>
            <person name="Takami H."/>
        </authorList>
    </citation>
    <scope>NUCLEOTIDE SEQUENCE [LARGE SCALE GENOMIC DNA]</scope>
    <source>
        <strain evidence="14">DSM 14371 / CIP 107618 / JCM 11309 / KCTC 3954 / HTE831</strain>
    </source>
</reference>
<evidence type="ECO:0000256" key="2">
    <source>
        <dbReference type="ARBA" id="ARBA00004236"/>
    </source>
</evidence>
<evidence type="ECO:0000256" key="7">
    <source>
        <dbReference type="ARBA" id="ARBA00024353"/>
    </source>
</evidence>
<comment type="similarity">
    <text evidence="7">Belongs to the zinc-associated anti-sigma factor (ZAS) superfamily. Anti-sigma-W factor family.</text>
</comment>
<keyword evidence="3" id="KW-1003">Cell membrane</keyword>
<evidence type="ECO:0000259" key="12">
    <source>
        <dbReference type="Pfam" id="PF13490"/>
    </source>
</evidence>
<evidence type="ECO:0000256" key="6">
    <source>
        <dbReference type="ARBA" id="ARBA00023136"/>
    </source>
</evidence>
<dbReference type="InterPro" id="IPR018764">
    <property type="entry name" value="RskA_C"/>
</dbReference>
<gene>
    <name evidence="13" type="ordered locus">OB2661</name>
</gene>
<dbReference type="Gene3D" id="1.10.10.1320">
    <property type="entry name" value="Anti-sigma factor, zinc-finger domain"/>
    <property type="match status" value="1"/>
</dbReference>
<feature type="domain" description="Putative zinc-finger" evidence="12">
    <location>
        <begin position="7"/>
        <end position="35"/>
    </location>
</feature>
<keyword evidence="4" id="KW-0812">Transmembrane</keyword>
<dbReference type="InterPro" id="IPR041916">
    <property type="entry name" value="Anti_sigma_zinc_sf"/>
</dbReference>
<keyword evidence="5" id="KW-1133">Transmembrane helix</keyword>
<dbReference type="RefSeq" id="WP_011067055.1">
    <property type="nucleotide sequence ID" value="NC_004193.1"/>
</dbReference>
<feature type="domain" description="Anti-sigma K factor RskA C-terminal" evidence="11">
    <location>
        <begin position="108"/>
        <end position="247"/>
    </location>
</feature>
<keyword evidence="14" id="KW-1185">Reference proteome</keyword>
<dbReference type="InterPro" id="IPR027383">
    <property type="entry name" value="Znf_put"/>
</dbReference>
<evidence type="ECO:0000313" key="13">
    <source>
        <dbReference type="EMBL" id="BAC14617.1"/>
    </source>
</evidence>
<dbReference type="EMBL" id="BA000028">
    <property type="protein sequence ID" value="BAC14617.1"/>
    <property type="molecule type" value="Genomic_DNA"/>
</dbReference>
<dbReference type="Pfam" id="PF13490">
    <property type="entry name" value="zf-HC2"/>
    <property type="match status" value="1"/>
</dbReference>
<dbReference type="PANTHER" id="PTHR37461:SF1">
    <property type="entry name" value="ANTI-SIGMA-K FACTOR RSKA"/>
    <property type="match status" value="1"/>
</dbReference>
<dbReference type="AlphaFoldDB" id="Q8EN29"/>
<dbReference type="OrthoDB" id="150725at2"/>
<sequence length="253" mass="28256">MTKLTCDNLIDYINHQLTEEERKSFEQHLEECEECKSELDELQELMDDLPYHSNPEPVPSDMKQRVLANVLDSESSINNSKNTEEEVKKDKLVQVPKKKNNTWLKPVLAAGLTLSLIGNGAALYYINAGSTEESNPPIDSVNQIANKYQMQASENVNANATAFLLDQKETPTLMIQADNLPDLTGDETYQVWVLEGETPHRAGTFTVDQDGTGAVTHSLENIEDYNYDTIAITKEPNANSQTPQGEIILHSAF</sequence>
<name>Q8EN29_OCEIH</name>
<organism evidence="13 14">
    <name type="scientific">Oceanobacillus iheyensis (strain DSM 14371 / CIP 107618 / JCM 11309 / KCTC 3954 / HTE831)</name>
    <dbReference type="NCBI Taxonomy" id="221109"/>
    <lineage>
        <taxon>Bacteria</taxon>
        <taxon>Bacillati</taxon>
        <taxon>Bacillota</taxon>
        <taxon>Bacilli</taxon>
        <taxon>Bacillales</taxon>
        <taxon>Bacillaceae</taxon>
        <taxon>Oceanobacillus</taxon>
    </lineage>
</organism>
<dbReference type="GO" id="GO:0006417">
    <property type="term" value="P:regulation of translation"/>
    <property type="evidence" value="ECO:0007669"/>
    <property type="project" value="TreeGrafter"/>
</dbReference>
<accession>Q8EN29</accession>